<dbReference type="GO" id="GO:0070403">
    <property type="term" value="F:NAD+ binding"/>
    <property type="evidence" value="ECO:0007669"/>
    <property type="project" value="InterPro"/>
</dbReference>
<dbReference type="Proteomes" id="UP001140293">
    <property type="component" value="Unassembled WGS sequence"/>
</dbReference>
<evidence type="ECO:0000256" key="1">
    <source>
        <dbReference type="ARBA" id="ARBA00007964"/>
    </source>
</evidence>
<feature type="domain" description="Prephenate/arogenate dehydrogenase" evidence="3">
    <location>
        <begin position="30"/>
        <end position="300"/>
    </location>
</feature>
<proteinExistence type="inferred from homology"/>
<evidence type="ECO:0000259" key="3">
    <source>
        <dbReference type="PROSITE" id="PS51176"/>
    </source>
</evidence>
<comment type="caution">
    <text evidence="4">The sequence shown here is derived from an EMBL/GenBank/DDBJ whole genome shotgun (WGS) entry which is preliminary data.</text>
</comment>
<dbReference type="InterPro" id="IPR036291">
    <property type="entry name" value="NAD(P)-bd_dom_sf"/>
</dbReference>
<keyword evidence="5" id="KW-1185">Reference proteome</keyword>
<dbReference type="Pfam" id="PF02153">
    <property type="entry name" value="PDH_N"/>
    <property type="match status" value="1"/>
</dbReference>
<evidence type="ECO:0000313" key="4">
    <source>
        <dbReference type="EMBL" id="MCV7168412.1"/>
    </source>
</evidence>
<dbReference type="SUPFAM" id="SSF48179">
    <property type="entry name" value="6-phosphogluconate dehydrogenase C-terminal domain-like"/>
    <property type="match status" value="1"/>
</dbReference>
<evidence type="ECO:0000313" key="5">
    <source>
        <dbReference type="Proteomes" id="UP001140293"/>
    </source>
</evidence>
<dbReference type="Pfam" id="PF20463">
    <property type="entry name" value="PDH_C"/>
    <property type="match status" value="1"/>
</dbReference>
<dbReference type="SUPFAM" id="SSF51735">
    <property type="entry name" value="NAD(P)-binding Rossmann-fold domains"/>
    <property type="match status" value="1"/>
</dbReference>
<reference evidence="4" key="1">
    <citation type="submission" date="2020-07" db="EMBL/GenBank/DDBJ databases">
        <authorList>
            <person name="Pettersson B.M.F."/>
            <person name="Behra P.R.K."/>
            <person name="Ramesh M."/>
            <person name="Das S."/>
            <person name="Dasgupta S."/>
            <person name="Kirsebom L.A."/>
        </authorList>
    </citation>
    <scope>NUCLEOTIDE SEQUENCE</scope>
    <source>
        <strain evidence="4">DSM 44615</strain>
    </source>
</reference>
<dbReference type="InterPro" id="IPR008927">
    <property type="entry name" value="6-PGluconate_DH-like_C_sf"/>
</dbReference>
<protein>
    <submittedName>
        <fullName evidence="4">Prephenate dehydrogenase</fullName>
    </submittedName>
</protein>
<evidence type="ECO:0000256" key="2">
    <source>
        <dbReference type="ARBA" id="ARBA00023002"/>
    </source>
</evidence>
<dbReference type="Gene3D" id="1.10.3660.10">
    <property type="entry name" value="6-phosphogluconate dehydrogenase C-terminal like domain"/>
    <property type="match status" value="1"/>
</dbReference>
<dbReference type="GO" id="GO:0006571">
    <property type="term" value="P:tyrosine biosynthetic process"/>
    <property type="evidence" value="ECO:0007669"/>
    <property type="project" value="InterPro"/>
</dbReference>
<gene>
    <name evidence="4" type="ORF">H7I41_00600</name>
</gene>
<dbReference type="NCBIfam" id="NF005112">
    <property type="entry name" value="PRK06545.2-4"/>
    <property type="match status" value="1"/>
</dbReference>
<dbReference type="InterPro" id="IPR003099">
    <property type="entry name" value="Prephen_DH"/>
</dbReference>
<accession>A0A9X2Y5Q4</accession>
<dbReference type="GO" id="GO:0004665">
    <property type="term" value="F:prephenate dehydrogenase (NADP+) activity"/>
    <property type="evidence" value="ECO:0007669"/>
    <property type="project" value="InterPro"/>
</dbReference>
<comment type="similarity">
    <text evidence="1">Belongs to the prephenate/arogenate dehydrogenase family.</text>
</comment>
<reference evidence="4" key="2">
    <citation type="journal article" date="2022" name="BMC Genomics">
        <title>Comparative genome analysis of mycobacteria focusing on tRNA and non-coding RNA.</title>
        <authorList>
            <person name="Behra P.R.K."/>
            <person name="Pettersson B.M.F."/>
            <person name="Ramesh M."/>
            <person name="Das S."/>
            <person name="Dasgupta S."/>
            <person name="Kirsebom L.A."/>
        </authorList>
    </citation>
    <scope>NUCLEOTIDE SEQUENCE</scope>
    <source>
        <strain evidence="4">DSM 44615</strain>
    </source>
</reference>
<sequence>MTQPQTIDGHRGCTTCGGATAVGAETAFLESVAVIGTGMIGTSIALSLRARGLQVYLRDRDPAAAAVAAARGAGTIEDPPGPVDVAVLAVPPGEIASVLAESQNAGLASVFTDVGGVKGAPLAAAEAYGCDLSRYVGGHPIAGSERAGPMAASPTLFLDRTWVLTPLSATDPDAISAVVELVELTGAEPVMMTPADHDRAVAKSLHVPHLVAAALAASLDDADDSVLRLCGAGVLETTRVAAGDAQLWTDILSLNATDVAKVLCEVAADLTAAAGDRTQLTTLLQRGNAGRALLTDAWVG</sequence>
<dbReference type="EMBL" id="JACKSJ010000009">
    <property type="protein sequence ID" value="MCV7168412.1"/>
    <property type="molecule type" value="Genomic_DNA"/>
</dbReference>
<keyword evidence="2" id="KW-0560">Oxidoreductase</keyword>
<dbReference type="AlphaFoldDB" id="A0A9X2Y5Q4"/>
<dbReference type="InterPro" id="IPR046826">
    <property type="entry name" value="PDH_N"/>
</dbReference>
<dbReference type="InterPro" id="IPR050812">
    <property type="entry name" value="Preph/Arog_dehydrog"/>
</dbReference>
<dbReference type="PANTHER" id="PTHR21363:SF0">
    <property type="entry name" value="PREPHENATE DEHYDROGENASE [NADP(+)]"/>
    <property type="match status" value="1"/>
</dbReference>
<organism evidence="4 5">
    <name type="scientific">[Mycobacterium] manitobense</name>
    <dbReference type="NCBI Taxonomy" id="190147"/>
    <lineage>
        <taxon>Bacteria</taxon>
        <taxon>Bacillati</taxon>
        <taxon>Actinomycetota</taxon>
        <taxon>Actinomycetes</taxon>
        <taxon>Mycobacteriales</taxon>
        <taxon>Mycobacteriaceae</taxon>
        <taxon>Mycolicibacterium</taxon>
    </lineage>
</organism>
<dbReference type="PROSITE" id="PS51176">
    <property type="entry name" value="PDH_ADH"/>
    <property type="match status" value="1"/>
</dbReference>
<dbReference type="GO" id="GO:0008977">
    <property type="term" value="F:prephenate dehydrogenase (NAD+) activity"/>
    <property type="evidence" value="ECO:0007669"/>
    <property type="project" value="InterPro"/>
</dbReference>
<dbReference type="InterPro" id="IPR046825">
    <property type="entry name" value="PDH_C"/>
</dbReference>
<name>A0A9X2Y5Q4_9MYCO</name>
<dbReference type="Gene3D" id="3.40.50.720">
    <property type="entry name" value="NAD(P)-binding Rossmann-like Domain"/>
    <property type="match status" value="1"/>
</dbReference>
<dbReference type="PANTHER" id="PTHR21363">
    <property type="entry name" value="PREPHENATE DEHYDROGENASE"/>
    <property type="match status" value="1"/>
</dbReference>
<dbReference type="RefSeq" id="WP_264010604.1">
    <property type="nucleotide sequence ID" value="NZ_JACKSJ010000009.1"/>
</dbReference>